<dbReference type="RefSeq" id="WP_153759415.1">
    <property type="nucleotide sequence ID" value="NZ_CP045851.1"/>
</dbReference>
<name>A0A5Q2RMI9_9ACTN</name>
<dbReference type="EMBL" id="CP045851">
    <property type="protein sequence ID" value="QGG95307.1"/>
    <property type="molecule type" value="Genomic_DNA"/>
</dbReference>
<dbReference type="AlphaFoldDB" id="A0A5Q2RMI9"/>
<reference evidence="2 3" key="1">
    <citation type="submission" date="2019-11" db="EMBL/GenBank/DDBJ databases">
        <authorList>
            <person name="He Y."/>
        </authorList>
    </citation>
    <scope>NUCLEOTIDE SEQUENCE [LARGE SCALE GENOMIC DNA]</scope>
    <source>
        <strain evidence="2 3">SCSIO 58843</strain>
    </source>
</reference>
<evidence type="ECO:0000313" key="3">
    <source>
        <dbReference type="Proteomes" id="UP000334019"/>
    </source>
</evidence>
<protein>
    <submittedName>
        <fullName evidence="2">Uncharacterized protein</fullName>
    </submittedName>
</protein>
<proteinExistence type="predicted"/>
<keyword evidence="1" id="KW-1133">Transmembrane helix</keyword>
<evidence type="ECO:0000256" key="1">
    <source>
        <dbReference type="SAM" id="Phobius"/>
    </source>
</evidence>
<keyword evidence="3" id="KW-1185">Reference proteome</keyword>
<accession>A0A5Q2RMI9</accession>
<sequence>MTATDRGRITRDDLEAGFRSLEGEVDDRKEQAMGIAAVVGVAVVVGVVLVAYSLGRRRGRKKTTVVEIRRV</sequence>
<organism evidence="2 3">
    <name type="scientific">Actinomarinicola tropica</name>
    <dbReference type="NCBI Taxonomy" id="2789776"/>
    <lineage>
        <taxon>Bacteria</taxon>
        <taxon>Bacillati</taxon>
        <taxon>Actinomycetota</taxon>
        <taxon>Acidimicrobiia</taxon>
        <taxon>Acidimicrobiales</taxon>
        <taxon>Iamiaceae</taxon>
        <taxon>Actinomarinicola</taxon>
    </lineage>
</organism>
<dbReference type="KEGG" id="atq:GH723_09480"/>
<evidence type="ECO:0000313" key="2">
    <source>
        <dbReference type="EMBL" id="QGG95307.1"/>
    </source>
</evidence>
<keyword evidence="1" id="KW-0472">Membrane</keyword>
<dbReference type="Proteomes" id="UP000334019">
    <property type="component" value="Chromosome"/>
</dbReference>
<feature type="transmembrane region" description="Helical" evidence="1">
    <location>
        <begin position="32"/>
        <end position="52"/>
    </location>
</feature>
<keyword evidence="1" id="KW-0812">Transmembrane</keyword>
<gene>
    <name evidence="2" type="ORF">GH723_09480</name>
</gene>